<protein>
    <submittedName>
        <fullName evidence="10">PKD domain-containing protein</fullName>
    </submittedName>
</protein>
<keyword evidence="5" id="KW-1133">Transmembrane helix</keyword>
<dbReference type="InterPro" id="IPR013783">
    <property type="entry name" value="Ig-like_fold"/>
</dbReference>
<dbReference type="InterPro" id="IPR000601">
    <property type="entry name" value="PKD_dom"/>
</dbReference>
<keyword evidence="11" id="KW-1185">Reference proteome</keyword>
<dbReference type="SMART" id="SM00282">
    <property type="entry name" value="LamG"/>
    <property type="match status" value="2"/>
</dbReference>
<evidence type="ECO:0000313" key="11">
    <source>
        <dbReference type="Proteomes" id="UP001165368"/>
    </source>
</evidence>
<feature type="domain" description="PKD" evidence="9">
    <location>
        <begin position="1254"/>
        <end position="1335"/>
    </location>
</feature>
<feature type="domain" description="PKD" evidence="9">
    <location>
        <begin position="1007"/>
        <end position="1088"/>
    </location>
</feature>
<organism evidence="10 11">
    <name type="scientific">Arthrobacter hankyongi</name>
    <dbReference type="NCBI Taxonomy" id="2904801"/>
    <lineage>
        <taxon>Bacteria</taxon>
        <taxon>Bacillati</taxon>
        <taxon>Actinomycetota</taxon>
        <taxon>Actinomycetes</taxon>
        <taxon>Micrococcales</taxon>
        <taxon>Micrococcaceae</taxon>
        <taxon>Arthrobacter</taxon>
    </lineage>
</organism>
<dbReference type="SMART" id="SM00089">
    <property type="entry name" value="PKD"/>
    <property type="match status" value="5"/>
</dbReference>
<dbReference type="SUPFAM" id="SSF49299">
    <property type="entry name" value="PKD domain"/>
    <property type="match status" value="5"/>
</dbReference>
<name>A0ABS9L1I6_9MICC</name>
<feature type="domain" description="PKD" evidence="9">
    <location>
        <begin position="923"/>
        <end position="1003"/>
    </location>
</feature>
<keyword evidence="4" id="KW-0677">Repeat</keyword>
<dbReference type="InterPro" id="IPR006558">
    <property type="entry name" value="LamG-like"/>
</dbReference>
<dbReference type="CDD" id="cd00110">
    <property type="entry name" value="LamG"/>
    <property type="match status" value="1"/>
</dbReference>
<gene>
    <name evidence="10" type="ORF">LVY72_01360</name>
</gene>
<feature type="region of interest" description="Disordered" evidence="8">
    <location>
        <begin position="1379"/>
        <end position="1398"/>
    </location>
</feature>
<dbReference type="InterPro" id="IPR001791">
    <property type="entry name" value="Laminin_G"/>
</dbReference>
<feature type="domain" description="PKD" evidence="9">
    <location>
        <begin position="1093"/>
        <end position="1177"/>
    </location>
</feature>
<evidence type="ECO:0000256" key="5">
    <source>
        <dbReference type="ARBA" id="ARBA00022989"/>
    </source>
</evidence>
<dbReference type="PANTHER" id="PTHR46730">
    <property type="entry name" value="POLYCYSTIN-1"/>
    <property type="match status" value="1"/>
</dbReference>
<reference evidence="10" key="1">
    <citation type="submission" date="2022-01" db="EMBL/GenBank/DDBJ databases">
        <authorList>
            <person name="Jo J.-H."/>
            <person name="Im W.-T."/>
        </authorList>
    </citation>
    <scope>NUCLEOTIDE SEQUENCE</scope>
    <source>
        <strain evidence="10">I2-34</strain>
    </source>
</reference>
<accession>A0ABS9L1I6</accession>
<dbReference type="SUPFAM" id="SSF50969">
    <property type="entry name" value="YVTN repeat-like/Quinoprotein amine dehydrogenase"/>
    <property type="match status" value="1"/>
</dbReference>
<dbReference type="RefSeq" id="WP_237817654.1">
    <property type="nucleotide sequence ID" value="NZ_JAKLTQ010000001.1"/>
</dbReference>
<dbReference type="SMART" id="SM00560">
    <property type="entry name" value="LamGL"/>
    <property type="match status" value="2"/>
</dbReference>
<evidence type="ECO:0000256" key="8">
    <source>
        <dbReference type="SAM" id="MobiDB-lite"/>
    </source>
</evidence>
<dbReference type="Gene3D" id="2.60.40.10">
    <property type="entry name" value="Immunoglobulins"/>
    <property type="match status" value="5"/>
</dbReference>
<dbReference type="Pfam" id="PF13385">
    <property type="entry name" value="Laminin_G_3"/>
    <property type="match status" value="2"/>
</dbReference>
<dbReference type="Pfam" id="PF18911">
    <property type="entry name" value="PKD_4"/>
    <property type="match status" value="5"/>
</dbReference>
<dbReference type="PROSITE" id="PS50093">
    <property type="entry name" value="PKD"/>
    <property type="match status" value="5"/>
</dbReference>
<keyword evidence="6" id="KW-0472">Membrane</keyword>
<evidence type="ECO:0000256" key="1">
    <source>
        <dbReference type="ARBA" id="ARBA00004141"/>
    </source>
</evidence>
<evidence type="ECO:0000313" key="10">
    <source>
        <dbReference type="EMBL" id="MCG2620554.1"/>
    </source>
</evidence>
<keyword evidence="2" id="KW-0812">Transmembrane</keyword>
<dbReference type="InterPro" id="IPR011044">
    <property type="entry name" value="Quino_amine_DH_bsu"/>
</dbReference>
<evidence type="ECO:0000256" key="3">
    <source>
        <dbReference type="ARBA" id="ARBA00022729"/>
    </source>
</evidence>
<sequence>MAAGGAGEVIRNNAMAFDITTGSILPWNPNFNAQANVVEISPDGSQIYVGGDFATAGGTPRSKLAVFNRATGALGAAVGGSIGGQVNSISITPSTVYVGGSFNSVGSQARGNLAAFSRSNGVLLPWAPTADSIVHGVVAAQDGSRVVVGGRFQNLNGVRQIGIGAVDGTTGASQAWSSTPIPERRGTERSWVTNMIEKDGVVYASANGEGWHWFDGRFAADFKTGDLKWLDNCYGASTDIAVMDQVMYSVSHAHDCSSLGEFPEANPTVWKRALAETIYPVGTDQAPPSNNSMYSGQPVPELLHWYPALNTGFYTGQYQGGWALANNDTYLVAGGEFTTVNGQAQQGLAVFAKRSAAPNKIRPEYTTALKPAVMSNSSGTVRVAWPTTWDYDDENLTYELLRDNSLTPVATLQEKSIWWNQKTLGFIDSGRTPGATHTYRVRVKDPWGNEYIGPRSDQVRVSDAAVNPYTETIREAGASAYYPLDEPSGTLVYDHVGFGDADLAGEVTRGVEGAITGNAATGFAGTAGFSTRSVAPAPNTFTVQAWFKTTSTTGGKIIGYGDARSGNSGSYDRHVWMDNSGRLWFGTWLGSAATVTSSKTYNDGQWHQVTASLGAGGMTLYVDGVRAAERADVTSGQDYSGYWRIGGDNMNGWPAQPSSTGFNGSIDEVAIYPEVLAPQKVLSLYEASGRAADIPPVPTDEYGKAVYADDPQLYWRLNETDGTTAADVGMFANNGLIRGSARLDQDGVITTGGGKAMSFGSDGAFVAAGQAAANPKVYSLEAWFKTSTTSGGKIIGFGNSNTGLSGSYDRHVFMRDNGTLTFGTWTGAMNVIDSPKPYNDGAWHHVVATQSGNGMKLYVDGDLVGTNPQTAAESYTGYWRIGGDRTWDSSSPWFNGTIDEVAVYGKELGPERVKAHYGFAGTPNQVPVADFSAAVEGLNAIFDGRGSTDADGRIATYAWDFGDGTTGEGTGIQHLYEKAGTYTVTLTVTDDRGASATKTSEVTTVRPNAAPVAALTSNATGMQVAFDGTGSSDPDGTIDSYAWDFGDGGTGTGPSPTHRYGADGEYLVTLTVTDNDGASAATTVPVTVANAVPAAAFSFSTDELQATFDAGASADADGSIADYAWDFGDGSNGSGRTVSHRYGKAGTYEAVLTVTDALGAKSTLAQSVTVSGPAGPGAVFSKEVTGRSIRLDASGSSSPTGTVTGYAWDFGDGRTAEGRTASHTFAADGTYTVTLVVTDSNGGTGRFTEQITVANAAPSAVFGSLVDGLQTSFDASESSDPDGTVEAYEWDFGDGNQATGTAVEHRYAAAGDYEVKLIVTDNAGTKATSTQTVSVAAKELPAYALDTFGRSLTGGWGQADQGGTWQRSGSAANLSVADGQGKLRMGSPGAGPSATLDGVDASNTEIAVQLGNDKAATGGGVYNHIIARSVPGVGKYEAAVRFRSNGQVAVGLYRTVDGIETTIASETVISGLTVKPGELVNARVQATGISPTTIRFKVWAQGSPEPGQWQLTASDSTASLQTSGRAGLGAYLSGSATNAPVYSLWDNLWVGPTRAE</sequence>
<feature type="domain" description="PKD" evidence="9">
    <location>
        <begin position="1172"/>
        <end position="1253"/>
    </location>
</feature>
<dbReference type="InterPro" id="IPR022409">
    <property type="entry name" value="PKD/Chitinase_dom"/>
</dbReference>
<dbReference type="SUPFAM" id="SSF49899">
    <property type="entry name" value="Concanavalin A-like lectins/glucanases"/>
    <property type="match status" value="2"/>
</dbReference>
<dbReference type="PANTHER" id="PTHR46730:SF1">
    <property type="entry name" value="PLAT DOMAIN-CONTAINING PROTEIN"/>
    <property type="match status" value="1"/>
</dbReference>
<dbReference type="Proteomes" id="UP001165368">
    <property type="component" value="Unassembled WGS sequence"/>
</dbReference>
<keyword evidence="3" id="KW-0732">Signal</keyword>
<dbReference type="InterPro" id="IPR035986">
    <property type="entry name" value="PKD_dom_sf"/>
</dbReference>
<evidence type="ECO:0000256" key="4">
    <source>
        <dbReference type="ARBA" id="ARBA00022737"/>
    </source>
</evidence>
<dbReference type="Gene3D" id="2.60.120.200">
    <property type="match status" value="2"/>
</dbReference>
<evidence type="ECO:0000256" key="2">
    <source>
        <dbReference type="ARBA" id="ARBA00022692"/>
    </source>
</evidence>
<proteinExistence type="predicted"/>
<dbReference type="InterPro" id="IPR013320">
    <property type="entry name" value="ConA-like_dom_sf"/>
</dbReference>
<evidence type="ECO:0000256" key="7">
    <source>
        <dbReference type="ARBA" id="ARBA00023157"/>
    </source>
</evidence>
<dbReference type="CDD" id="cd00146">
    <property type="entry name" value="PKD"/>
    <property type="match status" value="5"/>
</dbReference>
<evidence type="ECO:0000259" key="9">
    <source>
        <dbReference type="PROSITE" id="PS50093"/>
    </source>
</evidence>
<comment type="caution">
    <text evidence="10">The sequence shown here is derived from an EMBL/GenBank/DDBJ whole genome shotgun (WGS) entry which is preliminary data.</text>
</comment>
<evidence type="ECO:0000256" key="6">
    <source>
        <dbReference type="ARBA" id="ARBA00023136"/>
    </source>
</evidence>
<dbReference type="EMBL" id="JAKLTQ010000001">
    <property type="protein sequence ID" value="MCG2620554.1"/>
    <property type="molecule type" value="Genomic_DNA"/>
</dbReference>
<keyword evidence="7" id="KW-1015">Disulfide bond</keyword>
<comment type="subcellular location">
    <subcellularLocation>
        <location evidence="1">Membrane</location>
        <topology evidence="1">Multi-pass membrane protein</topology>
    </subcellularLocation>
</comment>